<dbReference type="Proteomes" id="UP000289437">
    <property type="component" value="Unassembled WGS sequence"/>
</dbReference>
<evidence type="ECO:0008006" key="5">
    <source>
        <dbReference type="Google" id="ProtNLM"/>
    </source>
</evidence>
<evidence type="ECO:0000256" key="1">
    <source>
        <dbReference type="SAM" id="MobiDB-lite"/>
    </source>
</evidence>
<evidence type="ECO:0000256" key="2">
    <source>
        <dbReference type="SAM" id="SignalP"/>
    </source>
</evidence>
<comment type="caution">
    <text evidence="3">The sequence shown here is derived from an EMBL/GenBank/DDBJ whole genome shotgun (WGS) entry which is preliminary data.</text>
</comment>
<gene>
    <name evidence="3" type="ORF">GRAN_0881</name>
</gene>
<keyword evidence="2" id="KW-0732">Signal</keyword>
<organism evidence="3 4">
    <name type="scientific">Granulicella sibirica</name>
    <dbReference type="NCBI Taxonomy" id="2479048"/>
    <lineage>
        <taxon>Bacteria</taxon>
        <taxon>Pseudomonadati</taxon>
        <taxon>Acidobacteriota</taxon>
        <taxon>Terriglobia</taxon>
        <taxon>Terriglobales</taxon>
        <taxon>Acidobacteriaceae</taxon>
        <taxon>Granulicella</taxon>
    </lineage>
</organism>
<sequence>MTMKQIFTAHACRVAALSLFATAGSVAMHAQQNIITAELHQPVLFPLVSSASTSLPALNLTEDGIAYSSSTGSNELASAENYNLGAATDSAQPPPRRRYGHPNYSDRMHNSDGSNKISFMAGGGFTTPVGDSTNFLKLGYKLQGGVGYNVNKKFGVVFQFDFDHFALPGKLLASQQAVYNAQNFVYSDGTTVDFSGLDGGAHIWSITLNPTYNFYQGDSMGAYAVVGGGFYHKVTNFTLPQTGEYCDPYYGCYEYQANQTFDLYTSNSAGVNGGVGITYKFSRFANERFYAEARVVHTFNTAKAASTTNFFPGNSATSTYIPVTVGLRF</sequence>
<evidence type="ECO:0000313" key="3">
    <source>
        <dbReference type="EMBL" id="RXH57571.1"/>
    </source>
</evidence>
<name>A0A4Q0T7J1_9BACT</name>
<dbReference type="AlphaFoldDB" id="A0A4Q0T7J1"/>
<feature type="signal peptide" evidence="2">
    <location>
        <begin position="1"/>
        <end position="23"/>
    </location>
</feature>
<feature type="region of interest" description="Disordered" evidence="1">
    <location>
        <begin position="85"/>
        <end position="107"/>
    </location>
</feature>
<reference evidence="4" key="2">
    <citation type="submission" date="2019-02" db="EMBL/GenBank/DDBJ databases">
        <title>Granulicella sibirica sp. nov., a psychrotolerant acidobacterium isolated from an organic soil layer in forested tundra, West Siberia.</title>
        <authorList>
            <person name="Oshkin I.Y."/>
            <person name="Kulichevskaya I.S."/>
            <person name="Rijpstra W.I.C."/>
            <person name="Sinninghe Damste J.S."/>
            <person name="Rakitin A.L."/>
            <person name="Ravin N.V."/>
            <person name="Dedysh S.N."/>
        </authorList>
    </citation>
    <scope>NUCLEOTIDE SEQUENCE [LARGE SCALE GENOMIC DNA]</scope>
    <source>
        <strain evidence="4">AF10</strain>
    </source>
</reference>
<dbReference type="RefSeq" id="WP_128911727.1">
    <property type="nucleotide sequence ID" value="NZ_RDSM01000001.1"/>
</dbReference>
<accession>A0A4Q0T7J1</accession>
<dbReference type="EMBL" id="RDSM01000001">
    <property type="protein sequence ID" value="RXH57571.1"/>
    <property type="molecule type" value="Genomic_DNA"/>
</dbReference>
<keyword evidence="4" id="KW-1185">Reference proteome</keyword>
<feature type="chain" id="PRO_5020749439" description="Outer membrane protein beta-barrel domain-containing protein" evidence="2">
    <location>
        <begin position="24"/>
        <end position="329"/>
    </location>
</feature>
<proteinExistence type="predicted"/>
<dbReference type="OrthoDB" id="121699at2"/>
<evidence type="ECO:0000313" key="4">
    <source>
        <dbReference type="Proteomes" id="UP000289437"/>
    </source>
</evidence>
<reference evidence="3 4" key="1">
    <citation type="submission" date="2018-11" db="EMBL/GenBank/DDBJ databases">
        <authorList>
            <person name="Mardanov A.V."/>
            <person name="Ravin N.V."/>
            <person name="Dedysh S.N."/>
        </authorList>
    </citation>
    <scope>NUCLEOTIDE SEQUENCE [LARGE SCALE GENOMIC DNA]</scope>
    <source>
        <strain evidence="3 4">AF10</strain>
    </source>
</reference>
<protein>
    <recommendedName>
        <fullName evidence="5">Outer membrane protein beta-barrel domain-containing protein</fullName>
    </recommendedName>
</protein>